<organism evidence="1 2">
    <name type="scientific">Nocardia jinanensis</name>
    <dbReference type="NCBI Taxonomy" id="382504"/>
    <lineage>
        <taxon>Bacteria</taxon>
        <taxon>Bacillati</taxon>
        <taxon>Actinomycetota</taxon>
        <taxon>Actinomycetes</taxon>
        <taxon>Mycobacteriales</taxon>
        <taxon>Nocardiaceae</taxon>
        <taxon>Nocardia</taxon>
    </lineage>
</organism>
<keyword evidence="2" id="KW-1185">Reference proteome</keyword>
<dbReference type="RefSeq" id="WP_058852930.1">
    <property type="nucleotide sequence ID" value="NZ_BMMH01000004.1"/>
</dbReference>
<dbReference type="Proteomes" id="UP000638263">
    <property type="component" value="Unassembled WGS sequence"/>
</dbReference>
<dbReference type="AlphaFoldDB" id="A0A917VRU8"/>
<evidence type="ECO:0000313" key="2">
    <source>
        <dbReference type="Proteomes" id="UP000638263"/>
    </source>
</evidence>
<accession>A0A917VRU8</accession>
<reference evidence="1" key="1">
    <citation type="journal article" date="2014" name="Int. J. Syst. Evol. Microbiol.">
        <title>Complete genome sequence of Corynebacterium casei LMG S-19264T (=DSM 44701T), isolated from a smear-ripened cheese.</title>
        <authorList>
            <consortium name="US DOE Joint Genome Institute (JGI-PGF)"/>
            <person name="Walter F."/>
            <person name="Albersmeier A."/>
            <person name="Kalinowski J."/>
            <person name="Ruckert C."/>
        </authorList>
    </citation>
    <scope>NUCLEOTIDE SEQUENCE</scope>
    <source>
        <strain evidence="1">CGMCC 4.3508</strain>
    </source>
</reference>
<reference evidence="1" key="2">
    <citation type="submission" date="2020-09" db="EMBL/GenBank/DDBJ databases">
        <authorList>
            <person name="Sun Q."/>
            <person name="Zhou Y."/>
        </authorList>
    </citation>
    <scope>NUCLEOTIDE SEQUENCE</scope>
    <source>
        <strain evidence="1">CGMCC 4.3508</strain>
    </source>
</reference>
<comment type="caution">
    <text evidence="1">The sequence shown here is derived from an EMBL/GenBank/DDBJ whole genome shotgun (WGS) entry which is preliminary data.</text>
</comment>
<sequence>MAGEIELRRAGPLIVHRVTKVFDAAAGGIARTVSGGADGLRSAAGISHVDSDTGRVFEGTILDRAGMRGTDLYGQRIAIDPDKVVVRPLHNDHGEVVGLRIPASTADDRSAARWADGQLLGHFTTRVPVLPHADYKRASSLTEDWDSRPFFIVGKFNARDAEAMLEHSGTGAEPVRLGGSDFGHLIARSPEFDALTNSAKDSQRPVVLVSQKSGVTDPTLVASIAEYLHGQTDLIGPVRGVVHPTTRVEPTRFGGFLSYPEMEARVTLDSNLQVTSEYLEYRHPRFTGGT</sequence>
<evidence type="ECO:0000313" key="1">
    <source>
        <dbReference type="EMBL" id="GGL07965.1"/>
    </source>
</evidence>
<protein>
    <submittedName>
        <fullName evidence="1">Uncharacterized protein</fullName>
    </submittedName>
</protein>
<gene>
    <name evidence="1" type="ORF">GCM10011588_22970</name>
</gene>
<dbReference type="EMBL" id="BMMH01000004">
    <property type="protein sequence ID" value="GGL07965.1"/>
    <property type="molecule type" value="Genomic_DNA"/>
</dbReference>
<name>A0A917VRU8_9NOCA</name>
<proteinExistence type="predicted"/>